<reference evidence="1 2" key="1">
    <citation type="submission" date="2021-03" db="EMBL/GenBank/DDBJ databases">
        <title>The complete genome sequence of Acetobacter suratthaniensis TBRC 1719.</title>
        <authorList>
            <person name="Charoenyingcharoen P."/>
            <person name="Yukphan P."/>
        </authorList>
    </citation>
    <scope>NUCLEOTIDE SEQUENCE [LARGE SCALE GENOMIC DNA]</scope>
    <source>
        <strain evidence="1 2">TBRC 1719</strain>
    </source>
</reference>
<proteinExistence type="predicted"/>
<dbReference type="RefSeq" id="WP_207854846.1">
    <property type="nucleotide sequence ID" value="NZ_JAFVMG010000012.1"/>
</dbReference>
<dbReference type="InterPro" id="IPR050275">
    <property type="entry name" value="PGM_Phosphatase"/>
</dbReference>
<sequence length="204" mass="22277">MRSFSLLLVRHARVQVPQGVCYGRTDVALHPGWEKIVSGLSVLARGVGGRVVHTSPAQRCLNMARRLASATGMELRVDDRLAELDFGQWEGKSWQEIGRAALDEWAANPEHFTPPGGESGQVLRQRVRAFWRDLREVGTAACVVSHGGPLRVMSALAEGHGPDLLRPSMPQGSARLWQVERVLDTPYAHRQADTTGCGEPVSGV</sequence>
<organism evidence="1 2">
    <name type="scientific">Acetobacter suratthaniensis</name>
    <dbReference type="NCBI Taxonomy" id="1502841"/>
    <lineage>
        <taxon>Bacteria</taxon>
        <taxon>Pseudomonadati</taxon>
        <taxon>Pseudomonadota</taxon>
        <taxon>Alphaproteobacteria</taxon>
        <taxon>Acetobacterales</taxon>
        <taxon>Acetobacteraceae</taxon>
        <taxon>Acetobacter</taxon>
    </lineage>
</organism>
<dbReference type="PANTHER" id="PTHR48100">
    <property type="entry name" value="BROAD-SPECIFICITY PHOSPHATASE YOR283W-RELATED"/>
    <property type="match status" value="1"/>
</dbReference>
<keyword evidence="2" id="KW-1185">Reference proteome</keyword>
<dbReference type="EMBL" id="JAFVMG010000012">
    <property type="protein sequence ID" value="MBO1328969.1"/>
    <property type="molecule type" value="Genomic_DNA"/>
</dbReference>
<comment type="caution">
    <text evidence="1">The sequence shown here is derived from an EMBL/GenBank/DDBJ whole genome shotgun (WGS) entry which is preliminary data.</text>
</comment>
<dbReference type="CDD" id="cd07067">
    <property type="entry name" value="HP_PGM_like"/>
    <property type="match status" value="1"/>
</dbReference>
<dbReference type="Proteomes" id="UP000664399">
    <property type="component" value="Unassembled WGS sequence"/>
</dbReference>
<protein>
    <submittedName>
        <fullName evidence="1">Histidine phosphatase family protein</fullName>
    </submittedName>
</protein>
<evidence type="ECO:0000313" key="1">
    <source>
        <dbReference type="EMBL" id="MBO1328969.1"/>
    </source>
</evidence>
<dbReference type="PANTHER" id="PTHR48100:SF1">
    <property type="entry name" value="HISTIDINE PHOSPHATASE FAMILY PROTEIN-RELATED"/>
    <property type="match status" value="1"/>
</dbReference>
<evidence type="ECO:0000313" key="2">
    <source>
        <dbReference type="Proteomes" id="UP000664399"/>
    </source>
</evidence>
<gene>
    <name evidence="1" type="ORF">J2D75_10860</name>
</gene>
<accession>A0ABS3LNM2</accession>
<dbReference type="Gene3D" id="3.40.50.1240">
    <property type="entry name" value="Phosphoglycerate mutase-like"/>
    <property type="match status" value="1"/>
</dbReference>
<dbReference type="SMART" id="SM00855">
    <property type="entry name" value="PGAM"/>
    <property type="match status" value="1"/>
</dbReference>
<dbReference type="InterPro" id="IPR013078">
    <property type="entry name" value="His_Pase_superF_clade-1"/>
</dbReference>
<dbReference type="SUPFAM" id="SSF53254">
    <property type="entry name" value="Phosphoglycerate mutase-like"/>
    <property type="match status" value="1"/>
</dbReference>
<dbReference type="InterPro" id="IPR029033">
    <property type="entry name" value="His_PPase_superfam"/>
</dbReference>
<dbReference type="Pfam" id="PF00300">
    <property type="entry name" value="His_Phos_1"/>
    <property type="match status" value="1"/>
</dbReference>
<name>A0ABS3LNM2_9PROT</name>